<feature type="chain" id="PRO_5016404573" evidence="2">
    <location>
        <begin position="19"/>
        <end position="102"/>
    </location>
</feature>
<name>A0A316UPQ6_9BASI</name>
<accession>A0A316UPQ6</accession>
<feature type="signal peptide" evidence="2">
    <location>
        <begin position="1"/>
        <end position="18"/>
    </location>
</feature>
<protein>
    <submittedName>
        <fullName evidence="3">Uncharacterized protein</fullName>
    </submittedName>
</protein>
<evidence type="ECO:0000313" key="4">
    <source>
        <dbReference type="Proteomes" id="UP000245884"/>
    </source>
</evidence>
<evidence type="ECO:0000256" key="2">
    <source>
        <dbReference type="SAM" id="SignalP"/>
    </source>
</evidence>
<sequence length="102" mass="10152">MRFTLFITLATLATASLAAPVSVDEQISLEARRLGGFAKMGGGGRGGGMGGGLMQMLPFVGMLGGGGSSSSQSDIPPPPPQAVSPAFQQTPAWAAQGASAQM</sequence>
<keyword evidence="2" id="KW-0732">Signal</keyword>
<gene>
    <name evidence="3" type="ORF">BDZ90DRAFT_232270</name>
</gene>
<reference evidence="3 4" key="1">
    <citation type="journal article" date="2018" name="Mol. Biol. Evol.">
        <title>Broad Genomic Sampling Reveals a Smut Pathogenic Ancestry of the Fungal Clade Ustilaginomycotina.</title>
        <authorList>
            <person name="Kijpornyongpan T."/>
            <person name="Mondo S.J."/>
            <person name="Barry K."/>
            <person name="Sandor L."/>
            <person name="Lee J."/>
            <person name="Lipzen A."/>
            <person name="Pangilinan J."/>
            <person name="LaButti K."/>
            <person name="Hainaut M."/>
            <person name="Henrissat B."/>
            <person name="Grigoriev I.V."/>
            <person name="Spatafora J.W."/>
            <person name="Aime M.C."/>
        </authorList>
    </citation>
    <scope>NUCLEOTIDE SEQUENCE [LARGE SCALE GENOMIC DNA]</scope>
    <source>
        <strain evidence="3 4">MCA 5214</strain>
    </source>
</reference>
<evidence type="ECO:0000256" key="1">
    <source>
        <dbReference type="SAM" id="MobiDB-lite"/>
    </source>
</evidence>
<organism evidence="3 4">
    <name type="scientific">Jaminaea rosea</name>
    <dbReference type="NCBI Taxonomy" id="1569628"/>
    <lineage>
        <taxon>Eukaryota</taxon>
        <taxon>Fungi</taxon>
        <taxon>Dikarya</taxon>
        <taxon>Basidiomycota</taxon>
        <taxon>Ustilaginomycotina</taxon>
        <taxon>Exobasidiomycetes</taxon>
        <taxon>Microstromatales</taxon>
        <taxon>Microstromatales incertae sedis</taxon>
        <taxon>Jaminaea</taxon>
    </lineage>
</organism>
<dbReference type="AlphaFoldDB" id="A0A316UPQ6"/>
<dbReference type="RefSeq" id="XP_025361898.1">
    <property type="nucleotide sequence ID" value="XM_025506189.1"/>
</dbReference>
<dbReference type="Proteomes" id="UP000245884">
    <property type="component" value="Unassembled WGS sequence"/>
</dbReference>
<evidence type="ECO:0000313" key="3">
    <source>
        <dbReference type="EMBL" id="PWN27286.1"/>
    </source>
</evidence>
<feature type="region of interest" description="Disordered" evidence="1">
    <location>
        <begin position="64"/>
        <end position="102"/>
    </location>
</feature>
<dbReference type="GeneID" id="37028012"/>
<dbReference type="EMBL" id="KZ819668">
    <property type="protein sequence ID" value="PWN27286.1"/>
    <property type="molecule type" value="Genomic_DNA"/>
</dbReference>
<keyword evidence="4" id="KW-1185">Reference proteome</keyword>
<proteinExistence type="predicted"/>